<evidence type="ECO:0000313" key="3">
    <source>
        <dbReference type="Proteomes" id="UP001530293"/>
    </source>
</evidence>
<dbReference type="PANTHER" id="PTHR36971:SF1">
    <property type="entry name" value="METHYLTRANSFERASE DOMAIN-CONTAINING PROTEIN"/>
    <property type="match status" value="1"/>
</dbReference>
<evidence type="ECO:0000256" key="1">
    <source>
        <dbReference type="SAM" id="MobiDB-lite"/>
    </source>
</evidence>
<gene>
    <name evidence="2" type="ORF">ACHAWU_009519</name>
</gene>
<proteinExistence type="predicted"/>
<dbReference type="PANTHER" id="PTHR36971">
    <property type="entry name" value="UNNAMED PRODUCT"/>
    <property type="match status" value="1"/>
</dbReference>
<evidence type="ECO:0008006" key="4">
    <source>
        <dbReference type="Google" id="ProtNLM"/>
    </source>
</evidence>
<feature type="compositionally biased region" description="Polar residues" evidence="1">
    <location>
        <begin position="48"/>
        <end position="63"/>
    </location>
</feature>
<name>A0ABD3M9W2_9STRA</name>
<dbReference type="Proteomes" id="UP001530293">
    <property type="component" value="Unassembled WGS sequence"/>
</dbReference>
<feature type="region of interest" description="Disordered" evidence="1">
    <location>
        <begin position="46"/>
        <end position="73"/>
    </location>
</feature>
<protein>
    <recommendedName>
        <fullName evidence="4">Methyltransferase domain-containing protein</fullName>
    </recommendedName>
</protein>
<reference evidence="2 3" key="1">
    <citation type="submission" date="2024-10" db="EMBL/GenBank/DDBJ databases">
        <title>Updated reference genomes for cyclostephanoid diatoms.</title>
        <authorList>
            <person name="Roberts W.R."/>
            <person name="Alverson A.J."/>
        </authorList>
    </citation>
    <scope>NUCLEOTIDE SEQUENCE [LARGE SCALE GENOMIC DNA]</scope>
    <source>
        <strain evidence="2 3">AJA232-27</strain>
    </source>
</reference>
<sequence>MMAPIAIDGHGDDAELGTSSVDLIDKTKQQKKEDGRQRALDIAMAKQKMSNNDSGGSQNGTDVKNSRHGARNQHRHKHFARWILDRFPHVLEDCTSNGGDLSNEAEHAATRKPVQMHILDVAGGKGELSARLSLCHSLHVIMIDPRPADVESVYMNSVVPKLPKIWQQSIKEQLNNSPSFVQDELEKRFIQLVMPFLSPSCMETSTNQLEPCFQDKRVDASVRNASLIIGLHADGATEAIVDAALLYQKPFVVVPCCVFPNLFSDRYITVPNKEKASESNDNNAKRIPVRSHDQFCTYLLAKDSRFVMEILPFEGRNVAIWWDGK</sequence>
<dbReference type="AlphaFoldDB" id="A0ABD3M9W2"/>
<comment type="caution">
    <text evidence="2">The sequence shown here is derived from an EMBL/GenBank/DDBJ whole genome shotgun (WGS) entry which is preliminary data.</text>
</comment>
<organism evidence="2 3">
    <name type="scientific">Discostella pseudostelligera</name>
    <dbReference type="NCBI Taxonomy" id="259834"/>
    <lineage>
        <taxon>Eukaryota</taxon>
        <taxon>Sar</taxon>
        <taxon>Stramenopiles</taxon>
        <taxon>Ochrophyta</taxon>
        <taxon>Bacillariophyta</taxon>
        <taxon>Coscinodiscophyceae</taxon>
        <taxon>Thalassiosirophycidae</taxon>
        <taxon>Stephanodiscales</taxon>
        <taxon>Stephanodiscaceae</taxon>
        <taxon>Discostella</taxon>
    </lineage>
</organism>
<accession>A0ABD3M9W2</accession>
<keyword evidence="3" id="KW-1185">Reference proteome</keyword>
<dbReference type="EMBL" id="JALLBG020000181">
    <property type="protein sequence ID" value="KAL3760558.1"/>
    <property type="molecule type" value="Genomic_DNA"/>
</dbReference>
<evidence type="ECO:0000313" key="2">
    <source>
        <dbReference type="EMBL" id="KAL3760558.1"/>
    </source>
</evidence>